<dbReference type="HAMAP" id="MF_00182">
    <property type="entry name" value="Formyl_trans"/>
    <property type="match status" value="1"/>
</dbReference>
<dbReference type="InterPro" id="IPR005794">
    <property type="entry name" value="Fmt"/>
</dbReference>
<organism evidence="11 12">
    <name type="scientific">Candidatus Anaerotruncus excrementipullorum</name>
    <dbReference type="NCBI Taxonomy" id="2838465"/>
    <lineage>
        <taxon>Bacteria</taxon>
        <taxon>Bacillati</taxon>
        <taxon>Bacillota</taxon>
        <taxon>Clostridia</taxon>
        <taxon>Eubacteriales</taxon>
        <taxon>Oscillospiraceae</taxon>
        <taxon>Anaerotruncus</taxon>
    </lineage>
</organism>
<sequence length="307" mass="32779">MRIVFMGTPDFAVPCLERLLADGHQVAGVFTQPDKPKGRGHHLQPPPVKELALARGLPVYQPATLRDGQALETLRALAPQLAVVVAYGKILPPALLAVPPLGCINVHGSLLPRWRGAAPIQWSVLSGDRQAGVTTMYLAEGMDTGDMILRRSTPVGPQETSGQLYERLAELGAQLLGETVELIAQGRAPRTPQQEEEATYAPMLTKELAAIDFMKPAAQVHNLVRGMNPWPVAHTLLEGQPLKVYAARLAKGSGAPGQVLESRGRLVVACGQGAVELLELQAQGKKRMAAADYLRGHPLAPGTVLGI</sequence>
<dbReference type="CDD" id="cd08704">
    <property type="entry name" value="Met_tRNA_FMT_C"/>
    <property type="match status" value="1"/>
</dbReference>
<feature type="domain" description="Formyl transferase N-terminal" evidence="9">
    <location>
        <begin position="1"/>
        <end position="179"/>
    </location>
</feature>
<dbReference type="PANTHER" id="PTHR11138">
    <property type="entry name" value="METHIONYL-TRNA FORMYLTRANSFERASE"/>
    <property type="match status" value="1"/>
</dbReference>
<dbReference type="PANTHER" id="PTHR11138:SF5">
    <property type="entry name" value="METHIONYL-TRNA FORMYLTRANSFERASE, MITOCHONDRIAL"/>
    <property type="match status" value="1"/>
</dbReference>
<feature type="binding site" evidence="8">
    <location>
        <begin position="109"/>
        <end position="112"/>
    </location>
    <ligand>
        <name>(6S)-5,6,7,8-tetrahydrofolate</name>
        <dbReference type="ChEBI" id="CHEBI:57453"/>
    </ligand>
</feature>
<dbReference type="Pfam" id="PF02911">
    <property type="entry name" value="Formyl_trans_C"/>
    <property type="match status" value="1"/>
</dbReference>
<dbReference type="SUPFAM" id="SSF53328">
    <property type="entry name" value="Formyltransferase"/>
    <property type="match status" value="1"/>
</dbReference>
<comment type="similarity">
    <text evidence="2 8">Belongs to the Fmt family.</text>
</comment>
<evidence type="ECO:0000259" key="10">
    <source>
        <dbReference type="Pfam" id="PF02911"/>
    </source>
</evidence>
<comment type="catalytic activity">
    <reaction evidence="7 8">
        <text>L-methionyl-tRNA(fMet) + (6R)-10-formyltetrahydrofolate = N-formyl-L-methionyl-tRNA(fMet) + (6S)-5,6,7,8-tetrahydrofolate + H(+)</text>
        <dbReference type="Rhea" id="RHEA:24380"/>
        <dbReference type="Rhea" id="RHEA-COMP:9952"/>
        <dbReference type="Rhea" id="RHEA-COMP:9953"/>
        <dbReference type="ChEBI" id="CHEBI:15378"/>
        <dbReference type="ChEBI" id="CHEBI:57453"/>
        <dbReference type="ChEBI" id="CHEBI:78530"/>
        <dbReference type="ChEBI" id="CHEBI:78844"/>
        <dbReference type="ChEBI" id="CHEBI:195366"/>
        <dbReference type="EC" id="2.1.2.9"/>
    </reaction>
</comment>
<dbReference type="InterPro" id="IPR002376">
    <property type="entry name" value="Formyl_transf_N"/>
</dbReference>
<dbReference type="Pfam" id="PF00551">
    <property type="entry name" value="Formyl_trans_N"/>
    <property type="match status" value="1"/>
</dbReference>
<evidence type="ECO:0000259" key="9">
    <source>
        <dbReference type="Pfam" id="PF00551"/>
    </source>
</evidence>
<dbReference type="AlphaFoldDB" id="A0A9D2B851"/>
<reference evidence="11" key="1">
    <citation type="journal article" date="2021" name="PeerJ">
        <title>Extensive microbial diversity within the chicken gut microbiome revealed by metagenomics and culture.</title>
        <authorList>
            <person name="Gilroy R."/>
            <person name="Ravi A."/>
            <person name="Getino M."/>
            <person name="Pursley I."/>
            <person name="Horton D.L."/>
            <person name="Alikhan N.F."/>
            <person name="Baker D."/>
            <person name="Gharbi K."/>
            <person name="Hall N."/>
            <person name="Watson M."/>
            <person name="Adriaenssens E.M."/>
            <person name="Foster-Nyarko E."/>
            <person name="Jarju S."/>
            <person name="Secka A."/>
            <person name="Antonio M."/>
            <person name="Oren A."/>
            <person name="Chaudhuri R.R."/>
            <person name="La Ragione R."/>
            <person name="Hildebrand F."/>
            <person name="Pallen M.J."/>
        </authorList>
    </citation>
    <scope>NUCLEOTIDE SEQUENCE</scope>
    <source>
        <strain evidence="11">CHK188-5543</strain>
    </source>
</reference>
<dbReference type="NCBIfam" id="TIGR00460">
    <property type="entry name" value="fmt"/>
    <property type="match status" value="1"/>
</dbReference>
<dbReference type="Gene3D" id="3.40.50.170">
    <property type="entry name" value="Formyl transferase, N-terminal domain"/>
    <property type="match status" value="1"/>
</dbReference>
<dbReference type="Gene3D" id="3.10.25.10">
    <property type="entry name" value="Formyl transferase, C-terminal domain"/>
    <property type="match status" value="1"/>
</dbReference>
<proteinExistence type="inferred from homology"/>
<evidence type="ECO:0000256" key="5">
    <source>
        <dbReference type="ARBA" id="ARBA00022679"/>
    </source>
</evidence>
<evidence type="ECO:0000313" key="12">
    <source>
        <dbReference type="Proteomes" id="UP000886800"/>
    </source>
</evidence>
<comment type="function">
    <text evidence="1 8">Attaches a formyl group to the free amino group of methionyl-tRNA(fMet). The formyl group appears to play a dual role in the initiator identity of N-formylmethionyl-tRNA by promoting its recognition by IF2 and preventing the misappropriation of this tRNA by the elongation apparatus.</text>
</comment>
<dbReference type="SUPFAM" id="SSF50486">
    <property type="entry name" value="FMT C-terminal domain-like"/>
    <property type="match status" value="1"/>
</dbReference>
<dbReference type="InterPro" id="IPR036477">
    <property type="entry name" value="Formyl_transf_N_sf"/>
</dbReference>
<dbReference type="EC" id="2.1.2.9" evidence="3 8"/>
<evidence type="ECO:0000256" key="8">
    <source>
        <dbReference type="HAMAP-Rule" id="MF_00182"/>
    </source>
</evidence>
<feature type="domain" description="Formyl transferase C-terminal" evidence="10">
    <location>
        <begin position="204"/>
        <end position="297"/>
    </location>
</feature>
<evidence type="ECO:0000256" key="6">
    <source>
        <dbReference type="ARBA" id="ARBA00022917"/>
    </source>
</evidence>
<keyword evidence="5 8" id="KW-0808">Transferase</keyword>
<dbReference type="InterPro" id="IPR005793">
    <property type="entry name" value="Formyl_trans_C"/>
</dbReference>
<evidence type="ECO:0000256" key="4">
    <source>
        <dbReference type="ARBA" id="ARBA00016014"/>
    </source>
</evidence>
<protein>
    <recommendedName>
        <fullName evidence="4 8">Methionyl-tRNA formyltransferase</fullName>
        <ecNumber evidence="3 8">2.1.2.9</ecNumber>
    </recommendedName>
</protein>
<evidence type="ECO:0000256" key="2">
    <source>
        <dbReference type="ARBA" id="ARBA00010699"/>
    </source>
</evidence>
<dbReference type="InterPro" id="IPR044135">
    <property type="entry name" value="Met-tRNA-FMT_C"/>
</dbReference>
<dbReference type="InterPro" id="IPR037022">
    <property type="entry name" value="Formyl_trans_C_sf"/>
</dbReference>
<evidence type="ECO:0000256" key="1">
    <source>
        <dbReference type="ARBA" id="ARBA00002606"/>
    </source>
</evidence>
<dbReference type="EMBL" id="DXES01000125">
    <property type="protein sequence ID" value="HIX65759.1"/>
    <property type="molecule type" value="Genomic_DNA"/>
</dbReference>
<dbReference type="InterPro" id="IPR041711">
    <property type="entry name" value="Met-tRNA-FMT_N"/>
</dbReference>
<dbReference type="GO" id="GO:0005829">
    <property type="term" value="C:cytosol"/>
    <property type="evidence" value="ECO:0007669"/>
    <property type="project" value="TreeGrafter"/>
</dbReference>
<dbReference type="CDD" id="cd08646">
    <property type="entry name" value="FMT_core_Met-tRNA-FMT_N"/>
    <property type="match status" value="1"/>
</dbReference>
<dbReference type="Proteomes" id="UP000886800">
    <property type="component" value="Unassembled WGS sequence"/>
</dbReference>
<accession>A0A9D2B851</accession>
<dbReference type="InterPro" id="IPR011034">
    <property type="entry name" value="Formyl_transferase-like_C_sf"/>
</dbReference>
<evidence type="ECO:0000313" key="11">
    <source>
        <dbReference type="EMBL" id="HIX65759.1"/>
    </source>
</evidence>
<dbReference type="GO" id="GO:0004479">
    <property type="term" value="F:methionyl-tRNA formyltransferase activity"/>
    <property type="evidence" value="ECO:0007669"/>
    <property type="project" value="UniProtKB-UniRule"/>
</dbReference>
<keyword evidence="6 8" id="KW-0648">Protein biosynthesis</keyword>
<comment type="caution">
    <text evidence="11">The sequence shown here is derived from an EMBL/GenBank/DDBJ whole genome shotgun (WGS) entry which is preliminary data.</text>
</comment>
<reference evidence="11" key="2">
    <citation type="submission" date="2021-04" db="EMBL/GenBank/DDBJ databases">
        <authorList>
            <person name="Gilroy R."/>
        </authorList>
    </citation>
    <scope>NUCLEOTIDE SEQUENCE</scope>
    <source>
        <strain evidence="11">CHK188-5543</strain>
    </source>
</reference>
<name>A0A9D2B851_9FIRM</name>
<evidence type="ECO:0000256" key="3">
    <source>
        <dbReference type="ARBA" id="ARBA00012261"/>
    </source>
</evidence>
<evidence type="ECO:0000256" key="7">
    <source>
        <dbReference type="ARBA" id="ARBA00048558"/>
    </source>
</evidence>
<gene>
    <name evidence="8 11" type="primary">fmt</name>
    <name evidence="11" type="ORF">H9736_05860</name>
</gene>